<feature type="compositionally biased region" description="Polar residues" evidence="1">
    <location>
        <begin position="25"/>
        <end position="34"/>
    </location>
</feature>
<feature type="region of interest" description="Disordered" evidence="1">
    <location>
        <begin position="1"/>
        <end position="50"/>
    </location>
</feature>
<dbReference type="AlphaFoldDB" id="A0A348AJC9"/>
<sequence>MRVKTPYKKNTMVNAKDSNAFPPANQWNSQSTQHQLRHINKPKPAADKERYIPKDWPISWTR</sequence>
<organism evidence="2 3">
    <name type="scientific">Methylomusa anaerophila</name>
    <dbReference type="NCBI Taxonomy" id="1930071"/>
    <lineage>
        <taxon>Bacteria</taxon>
        <taxon>Bacillati</taxon>
        <taxon>Bacillota</taxon>
        <taxon>Negativicutes</taxon>
        <taxon>Selenomonadales</taxon>
        <taxon>Sporomusaceae</taxon>
        <taxon>Methylomusa</taxon>
    </lineage>
</organism>
<dbReference type="Proteomes" id="UP000276437">
    <property type="component" value="Chromosome"/>
</dbReference>
<protein>
    <submittedName>
        <fullName evidence="2">Uncharacterized protein</fullName>
    </submittedName>
</protein>
<dbReference type="EMBL" id="AP018449">
    <property type="protein sequence ID" value="BBB91177.1"/>
    <property type="molecule type" value="Genomic_DNA"/>
</dbReference>
<name>A0A348AJC9_9FIRM</name>
<dbReference type="KEGG" id="mana:MAMMFC1_01848"/>
<evidence type="ECO:0000313" key="2">
    <source>
        <dbReference type="EMBL" id="BBB91177.1"/>
    </source>
</evidence>
<proteinExistence type="predicted"/>
<reference evidence="2 3" key="1">
    <citation type="journal article" date="2018" name="Int. J. Syst. Evol. Microbiol.">
        <title>Methylomusa anaerophila gen. nov., sp. nov., an anaerobic methanol-utilizing bacterium isolated from a microbial fuel cell.</title>
        <authorList>
            <person name="Amano N."/>
            <person name="Yamamuro A."/>
            <person name="Miyahara M."/>
            <person name="Kouzuma A."/>
            <person name="Abe T."/>
            <person name="Watanabe K."/>
        </authorList>
    </citation>
    <scope>NUCLEOTIDE SEQUENCE [LARGE SCALE GENOMIC DNA]</scope>
    <source>
        <strain evidence="2 3">MMFC1</strain>
    </source>
</reference>
<keyword evidence="3" id="KW-1185">Reference proteome</keyword>
<accession>A0A348AJC9</accession>
<evidence type="ECO:0000256" key="1">
    <source>
        <dbReference type="SAM" id="MobiDB-lite"/>
    </source>
</evidence>
<dbReference type="RefSeq" id="WP_126308234.1">
    <property type="nucleotide sequence ID" value="NZ_AP018449.1"/>
</dbReference>
<evidence type="ECO:0000313" key="3">
    <source>
        <dbReference type="Proteomes" id="UP000276437"/>
    </source>
</evidence>
<gene>
    <name evidence="2" type="ORF">MAMMFC1_01848</name>
</gene>